<dbReference type="EMBL" id="LAZR01059398">
    <property type="protein sequence ID" value="KKK67872.1"/>
    <property type="molecule type" value="Genomic_DNA"/>
</dbReference>
<dbReference type="Gene3D" id="1.10.10.10">
    <property type="entry name" value="Winged helix-like DNA-binding domain superfamily/Winged helix DNA-binding domain"/>
    <property type="match status" value="1"/>
</dbReference>
<organism evidence="1">
    <name type="scientific">marine sediment metagenome</name>
    <dbReference type="NCBI Taxonomy" id="412755"/>
    <lineage>
        <taxon>unclassified sequences</taxon>
        <taxon>metagenomes</taxon>
        <taxon>ecological metagenomes</taxon>
    </lineage>
</organism>
<dbReference type="InterPro" id="IPR036388">
    <property type="entry name" value="WH-like_DNA-bd_sf"/>
</dbReference>
<proteinExistence type="predicted"/>
<protein>
    <submittedName>
        <fullName evidence="1">Uncharacterized protein</fullName>
    </submittedName>
</protein>
<evidence type="ECO:0000313" key="1">
    <source>
        <dbReference type="EMBL" id="KKK67872.1"/>
    </source>
</evidence>
<gene>
    <name evidence="1" type="ORF">LCGC14_2949700</name>
</gene>
<dbReference type="AlphaFoldDB" id="A0A0F8XFF9"/>
<sequence>YAERGELWWVSDTVVQQEFEVEKPRSLNEQMKKVLQVISEMERISGSVKDSDMYETLETEHGINRTEGSRFVSMLMKDGTIYMPRPGYYRRSD</sequence>
<comment type="caution">
    <text evidence="1">The sequence shown here is derived from an EMBL/GenBank/DDBJ whole genome shotgun (WGS) entry which is preliminary data.</text>
</comment>
<accession>A0A0F8XFF9</accession>
<feature type="non-terminal residue" evidence="1">
    <location>
        <position position="1"/>
    </location>
</feature>
<reference evidence="1" key="1">
    <citation type="journal article" date="2015" name="Nature">
        <title>Complex archaea that bridge the gap between prokaryotes and eukaryotes.</title>
        <authorList>
            <person name="Spang A."/>
            <person name="Saw J.H."/>
            <person name="Jorgensen S.L."/>
            <person name="Zaremba-Niedzwiedzka K."/>
            <person name="Martijn J."/>
            <person name="Lind A.E."/>
            <person name="van Eijk R."/>
            <person name="Schleper C."/>
            <person name="Guy L."/>
            <person name="Ettema T.J."/>
        </authorList>
    </citation>
    <scope>NUCLEOTIDE SEQUENCE</scope>
</reference>
<name>A0A0F8XFF9_9ZZZZ</name>